<feature type="region of interest" description="Disordered" evidence="1">
    <location>
        <begin position="1"/>
        <end position="31"/>
    </location>
</feature>
<keyword evidence="2" id="KW-0812">Transmembrane</keyword>
<feature type="transmembrane region" description="Helical" evidence="2">
    <location>
        <begin position="115"/>
        <end position="134"/>
    </location>
</feature>
<dbReference type="AlphaFoldDB" id="A0A380B157"/>
<evidence type="ECO:0000256" key="2">
    <source>
        <dbReference type="SAM" id="Phobius"/>
    </source>
</evidence>
<keyword evidence="2" id="KW-1133">Transmembrane helix</keyword>
<reference evidence="3 4" key="1">
    <citation type="submission" date="2018-06" db="EMBL/GenBank/DDBJ databases">
        <authorList>
            <consortium name="Pathogen Informatics"/>
            <person name="Doyle S."/>
        </authorList>
    </citation>
    <scope>NUCLEOTIDE SEQUENCE [LARGE SCALE GENOMIC DNA]</scope>
    <source>
        <strain evidence="3 4">NCTC10736</strain>
    </source>
</reference>
<proteinExistence type="predicted"/>
<accession>A0A380B157</accession>
<evidence type="ECO:0008006" key="5">
    <source>
        <dbReference type="Google" id="ProtNLM"/>
    </source>
</evidence>
<evidence type="ECO:0000313" key="3">
    <source>
        <dbReference type="EMBL" id="SUI91275.1"/>
    </source>
</evidence>
<sequence>MHSRESSTAPAQKPTQPIYTGTGQAAPTQSPQNSTVEQAIEQLSLIAALGHSVKQNYINQLMLVEKIASAEWQLSGRSLIIAAALVVCFGAGIILFWGSILLVLGYLLFQLSHSVLITASTLVILQFILLFWCWRSLSYVLSQVGFSNTWQQLRLLFFTTPQEQETQHAHSTLTEKTASNTR</sequence>
<dbReference type="RefSeq" id="WP_115406745.1">
    <property type="nucleotide sequence ID" value="NZ_UGYV01000001.1"/>
</dbReference>
<dbReference type="EMBL" id="UGYV01000001">
    <property type="protein sequence ID" value="SUI91275.1"/>
    <property type="molecule type" value="Genomic_DNA"/>
</dbReference>
<keyword evidence="2" id="KW-0472">Membrane</keyword>
<gene>
    <name evidence="3" type="ORF">NCTC10736_03292</name>
</gene>
<name>A0A380B157_9GAMM</name>
<evidence type="ECO:0000313" key="4">
    <source>
        <dbReference type="Proteomes" id="UP000255061"/>
    </source>
</evidence>
<organism evidence="3 4">
    <name type="scientific">Shewanella morhuae</name>
    <dbReference type="NCBI Taxonomy" id="365591"/>
    <lineage>
        <taxon>Bacteria</taxon>
        <taxon>Pseudomonadati</taxon>
        <taxon>Pseudomonadota</taxon>
        <taxon>Gammaproteobacteria</taxon>
        <taxon>Alteromonadales</taxon>
        <taxon>Shewanellaceae</taxon>
        <taxon>Shewanella</taxon>
    </lineage>
</organism>
<feature type="transmembrane region" description="Helical" evidence="2">
    <location>
        <begin position="79"/>
        <end position="109"/>
    </location>
</feature>
<dbReference type="Proteomes" id="UP000255061">
    <property type="component" value="Unassembled WGS sequence"/>
</dbReference>
<protein>
    <recommendedName>
        <fullName evidence="5">Orphan protein</fullName>
    </recommendedName>
</protein>
<evidence type="ECO:0000256" key="1">
    <source>
        <dbReference type="SAM" id="MobiDB-lite"/>
    </source>
</evidence>